<comment type="caution">
    <text evidence="3">The sequence shown here is derived from an EMBL/GenBank/DDBJ whole genome shotgun (WGS) entry which is preliminary data.</text>
</comment>
<reference evidence="3" key="1">
    <citation type="journal article" date="2020" name="bioRxiv">
        <title>A rank-normalized archaeal taxonomy based on genome phylogeny resolves widespread incomplete and uneven classifications.</title>
        <authorList>
            <person name="Rinke C."/>
            <person name="Chuvochina M."/>
            <person name="Mussig A.J."/>
            <person name="Chaumeil P.-A."/>
            <person name="Waite D.W."/>
            <person name="Whitman W.B."/>
            <person name="Parks D.H."/>
            <person name="Hugenholtz P."/>
        </authorList>
    </citation>
    <scope>NUCLEOTIDE SEQUENCE</scope>
    <source>
        <strain evidence="3">UBA8839</strain>
    </source>
</reference>
<dbReference type="GeneID" id="1465538"/>
<dbReference type="PANTHER" id="PTHR36120">
    <property type="entry name" value="FUCOSE ISOMERASE"/>
    <property type="match status" value="1"/>
</dbReference>
<accession>A0A832T284</accession>
<evidence type="ECO:0000313" key="3">
    <source>
        <dbReference type="EMBL" id="HII47909.1"/>
    </source>
</evidence>
<dbReference type="GO" id="GO:0016861">
    <property type="term" value="F:intramolecular oxidoreductase activity, interconverting aldoses and ketoses"/>
    <property type="evidence" value="ECO:0007669"/>
    <property type="project" value="InterPro"/>
</dbReference>
<evidence type="ECO:0000256" key="1">
    <source>
        <dbReference type="ARBA" id="ARBA00023235"/>
    </source>
</evidence>
<dbReference type="PANTHER" id="PTHR36120:SF2">
    <property type="entry name" value="FUCOSE ISOMERASE"/>
    <property type="match status" value="1"/>
</dbReference>
<proteinExistence type="predicted"/>
<keyword evidence="1 3" id="KW-0413">Isomerase</keyword>
<dbReference type="GO" id="GO:0005996">
    <property type="term" value="P:monosaccharide metabolic process"/>
    <property type="evidence" value="ECO:0007669"/>
    <property type="project" value="InterPro"/>
</dbReference>
<protein>
    <submittedName>
        <fullName evidence="3">Fucose isomerase</fullName>
    </submittedName>
</protein>
<dbReference type="SUPFAM" id="SSF53743">
    <property type="entry name" value="FucI/AraA N-terminal and middle domains"/>
    <property type="match status" value="1"/>
</dbReference>
<evidence type="ECO:0000313" key="4">
    <source>
        <dbReference type="Proteomes" id="UP000651120"/>
    </source>
</evidence>
<gene>
    <name evidence="3" type="ORF">HA333_10875</name>
</gene>
<sequence>MAYFIYSPIHGEDFVNDVRSSVASVVGELKEAGECGPSFPLIVHATGGTTAIALELVERCKARGAVLVGFGEHNSFASALHTKAELEARGLPAVAFHCPSYRNCREELTKARRVANTASSLVGAKAVLIGVETAQARTLRERFGWSIKVVPLEEFEKLVDSSQGDREALALFGDERVAKIAAALSQYAAGADVVAIQCFPFLMKRRYTPCLSIAVLNSRGATVACEGDLASGFLMLMARGLAGSSGWIANVVKYTGAEGVFAHCTISLDMAKSWRVTTHFESGFPYGLAAELKERVYTVVSISPRLDRAALGRVEVIKSGNYLQDACRTQASVKFNRPVRLEAEAPANHHVFIPGDVVEEAGAVFKLLSIPAVLY</sequence>
<dbReference type="GO" id="GO:0005737">
    <property type="term" value="C:cytoplasm"/>
    <property type="evidence" value="ECO:0007669"/>
    <property type="project" value="InterPro"/>
</dbReference>
<dbReference type="AlphaFoldDB" id="A0A832T284"/>
<organism evidence="3 4">
    <name type="scientific">Pyrobaculum aerophilum</name>
    <dbReference type="NCBI Taxonomy" id="13773"/>
    <lineage>
        <taxon>Archaea</taxon>
        <taxon>Thermoproteota</taxon>
        <taxon>Thermoprotei</taxon>
        <taxon>Thermoproteales</taxon>
        <taxon>Thermoproteaceae</taxon>
        <taxon>Pyrobaculum</taxon>
    </lineage>
</organism>
<dbReference type="RefSeq" id="WP_011007772.1">
    <property type="nucleotide sequence ID" value="NZ_DUJP01000035.1"/>
</dbReference>
<dbReference type="Proteomes" id="UP000651120">
    <property type="component" value="Unassembled WGS sequence"/>
</dbReference>
<dbReference type="EMBL" id="DUJP01000035">
    <property type="protein sequence ID" value="HII47909.1"/>
    <property type="molecule type" value="Genomic_DNA"/>
</dbReference>
<dbReference type="OMA" id="EHNSFAS"/>
<name>A0A832T284_9CREN</name>
<keyword evidence="2" id="KW-0119">Carbohydrate metabolism</keyword>
<dbReference type="InterPro" id="IPR009015">
    <property type="entry name" value="Fucose_isomerase_N/cen_sf"/>
</dbReference>
<evidence type="ECO:0000256" key="2">
    <source>
        <dbReference type="ARBA" id="ARBA00023277"/>
    </source>
</evidence>